<organism evidence="1 2">
    <name type="scientific">Sphaerodactylus townsendi</name>
    <dbReference type="NCBI Taxonomy" id="933632"/>
    <lineage>
        <taxon>Eukaryota</taxon>
        <taxon>Metazoa</taxon>
        <taxon>Chordata</taxon>
        <taxon>Craniata</taxon>
        <taxon>Vertebrata</taxon>
        <taxon>Euteleostomi</taxon>
        <taxon>Lepidosauria</taxon>
        <taxon>Squamata</taxon>
        <taxon>Bifurcata</taxon>
        <taxon>Gekkota</taxon>
        <taxon>Sphaerodactylidae</taxon>
        <taxon>Sphaerodactylus</taxon>
    </lineage>
</organism>
<evidence type="ECO:0000313" key="2">
    <source>
        <dbReference type="Proteomes" id="UP000827872"/>
    </source>
</evidence>
<protein>
    <submittedName>
        <fullName evidence="1">Uncharacterized protein</fullName>
    </submittedName>
</protein>
<evidence type="ECO:0000313" key="1">
    <source>
        <dbReference type="EMBL" id="KAH8000132.1"/>
    </source>
</evidence>
<gene>
    <name evidence="1" type="ORF">K3G42_022702</name>
</gene>
<dbReference type="Proteomes" id="UP000827872">
    <property type="component" value="Linkage Group LG05"/>
</dbReference>
<dbReference type="EMBL" id="CM037618">
    <property type="protein sequence ID" value="KAH8000132.1"/>
    <property type="molecule type" value="Genomic_DNA"/>
</dbReference>
<name>A0ACB8F4S4_9SAUR</name>
<keyword evidence="2" id="KW-1185">Reference proteome</keyword>
<comment type="caution">
    <text evidence="1">The sequence shown here is derived from an EMBL/GenBank/DDBJ whole genome shotgun (WGS) entry which is preliminary data.</text>
</comment>
<reference evidence="1" key="1">
    <citation type="submission" date="2021-08" db="EMBL/GenBank/DDBJ databases">
        <title>The first chromosome-level gecko genome reveals the dynamic sex chromosomes of Neotropical dwarf geckos (Sphaerodactylidae: Sphaerodactylus).</title>
        <authorList>
            <person name="Pinto B.J."/>
            <person name="Keating S.E."/>
            <person name="Gamble T."/>
        </authorList>
    </citation>
    <scope>NUCLEOTIDE SEQUENCE</scope>
    <source>
        <strain evidence="1">TG3544</strain>
    </source>
</reference>
<sequence>MAGGGGLRPSPGAAGCWSPSGGIGRRRLPLLLHSLLLLLLKSGSAIQGEELHACKEGLHEEWPELKSKELLFSILFGSQGGTVDAT</sequence>
<accession>A0ACB8F4S4</accession>
<proteinExistence type="predicted"/>